<evidence type="ECO:0000256" key="1">
    <source>
        <dbReference type="SAM" id="Phobius"/>
    </source>
</evidence>
<dbReference type="EMBL" id="JABRWO010000011">
    <property type="protein sequence ID" value="MBA2116800.1"/>
    <property type="molecule type" value="Genomic_DNA"/>
</dbReference>
<organism evidence="2 3">
    <name type="scientific">Bremerella alba</name>
    <dbReference type="NCBI Taxonomy" id="980252"/>
    <lineage>
        <taxon>Bacteria</taxon>
        <taxon>Pseudomonadati</taxon>
        <taxon>Planctomycetota</taxon>
        <taxon>Planctomycetia</taxon>
        <taxon>Pirellulales</taxon>
        <taxon>Pirellulaceae</taxon>
        <taxon>Bremerella</taxon>
    </lineage>
</organism>
<reference evidence="2 3" key="1">
    <citation type="submission" date="2020-05" db="EMBL/GenBank/DDBJ databases">
        <title>Bremerella alba sp. nov., a novel planctomycete isolated from the surface of the macroalga Fucus spiralis.</title>
        <authorList>
            <person name="Godinho O."/>
            <person name="Botelho R."/>
            <person name="Albuquerque L."/>
            <person name="Wiegand S."/>
            <person name="Da Costa M.S."/>
            <person name="Lobo-Da-Cunha A."/>
            <person name="Jogler C."/>
            <person name="Lage O.M."/>
        </authorList>
    </citation>
    <scope>NUCLEOTIDE SEQUENCE [LARGE SCALE GENOMIC DNA]</scope>
    <source>
        <strain evidence="2 3">FF15</strain>
    </source>
</reference>
<gene>
    <name evidence="2" type="ORF">HOV93_39920</name>
</gene>
<keyword evidence="1" id="KW-1133">Transmembrane helix</keyword>
<proteinExistence type="predicted"/>
<evidence type="ECO:0000313" key="2">
    <source>
        <dbReference type="EMBL" id="MBA2116800.1"/>
    </source>
</evidence>
<comment type="caution">
    <text evidence="2">The sequence shown here is derived from an EMBL/GenBank/DDBJ whole genome shotgun (WGS) entry which is preliminary data.</text>
</comment>
<keyword evidence="1" id="KW-0812">Transmembrane</keyword>
<evidence type="ECO:0000313" key="3">
    <source>
        <dbReference type="Proteomes" id="UP000551616"/>
    </source>
</evidence>
<dbReference type="RefSeq" id="WP_207398195.1">
    <property type="nucleotide sequence ID" value="NZ_JABRWO010000011.1"/>
</dbReference>
<name>A0A7V8V893_9BACT</name>
<keyword evidence="3" id="KW-1185">Reference proteome</keyword>
<sequence>MATLETAQPGATRHWQTFSTGAKAYIARRFWQYRPDFRTRVVQAAIDHWPTEQATSGKAAIVNRLFHDTNFRRDLALGPITWWLLGLAVKAILNALVDYWFQTQQRR</sequence>
<dbReference type="Proteomes" id="UP000551616">
    <property type="component" value="Unassembled WGS sequence"/>
</dbReference>
<feature type="transmembrane region" description="Helical" evidence="1">
    <location>
        <begin position="80"/>
        <end position="101"/>
    </location>
</feature>
<keyword evidence="1" id="KW-0472">Membrane</keyword>
<accession>A0A7V8V893</accession>
<dbReference type="AlphaFoldDB" id="A0A7V8V893"/>
<protein>
    <submittedName>
        <fullName evidence="2">Uncharacterized protein</fullName>
    </submittedName>
</protein>